<gene>
    <name evidence="2" type="ORF">GCM10008942_41700</name>
</gene>
<reference evidence="2 3" key="1">
    <citation type="journal article" date="2019" name="Int. J. Syst. Evol. Microbiol.">
        <title>The Global Catalogue of Microorganisms (GCM) 10K type strain sequencing project: providing services to taxonomists for standard genome sequencing and annotation.</title>
        <authorList>
            <consortium name="The Broad Institute Genomics Platform"/>
            <consortium name="The Broad Institute Genome Sequencing Center for Infectious Disease"/>
            <person name="Wu L."/>
            <person name="Ma J."/>
        </authorList>
    </citation>
    <scope>NUCLEOTIDE SEQUENCE [LARGE SCALE GENOMIC DNA]</scope>
    <source>
        <strain evidence="2 3">JCM 15089</strain>
    </source>
</reference>
<keyword evidence="3" id="KW-1185">Reference proteome</keyword>
<protein>
    <recommendedName>
        <fullName evidence="4">Porin</fullName>
    </recommendedName>
</protein>
<evidence type="ECO:0008006" key="4">
    <source>
        <dbReference type="Google" id="ProtNLM"/>
    </source>
</evidence>
<comment type="caution">
    <text evidence="2">The sequence shown here is derived from an EMBL/GenBank/DDBJ whole genome shotgun (WGS) entry which is preliminary data.</text>
</comment>
<dbReference type="Proteomes" id="UP001499951">
    <property type="component" value="Unassembled WGS sequence"/>
</dbReference>
<dbReference type="InterPro" id="IPR023614">
    <property type="entry name" value="Porin_dom_sf"/>
</dbReference>
<feature type="signal peptide" evidence="1">
    <location>
        <begin position="1"/>
        <end position="19"/>
    </location>
</feature>
<feature type="chain" id="PRO_5045391434" description="Porin" evidence="1">
    <location>
        <begin position="20"/>
        <end position="395"/>
    </location>
</feature>
<dbReference type="SUPFAM" id="SSF56935">
    <property type="entry name" value="Porins"/>
    <property type="match status" value="1"/>
</dbReference>
<dbReference type="Gene3D" id="2.40.160.10">
    <property type="entry name" value="Porin"/>
    <property type="match status" value="1"/>
</dbReference>
<keyword evidence="1" id="KW-0732">Signal</keyword>
<name>A0ABN1FD44_9PROT</name>
<organism evidence="2 3">
    <name type="scientific">Rhizomicrobium electricum</name>
    <dbReference type="NCBI Taxonomy" id="480070"/>
    <lineage>
        <taxon>Bacteria</taxon>
        <taxon>Pseudomonadati</taxon>
        <taxon>Pseudomonadota</taxon>
        <taxon>Alphaproteobacteria</taxon>
        <taxon>Micropepsales</taxon>
        <taxon>Micropepsaceae</taxon>
        <taxon>Rhizomicrobium</taxon>
    </lineage>
</organism>
<dbReference type="EMBL" id="BAAADD010000014">
    <property type="protein sequence ID" value="GAA0588364.1"/>
    <property type="molecule type" value="Genomic_DNA"/>
</dbReference>
<proteinExistence type="predicted"/>
<dbReference type="RefSeq" id="WP_166934749.1">
    <property type="nucleotide sequence ID" value="NZ_BAAADD010000014.1"/>
</dbReference>
<evidence type="ECO:0000313" key="2">
    <source>
        <dbReference type="EMBL" id="GAA0588364.1"/>
    </source>
</evidence>
<evidence type="ECO:0000313" key="3">
    <source>
        <dbReference type="Proteomes" id="UP001499951"/>
    </source>
</evidence>
<evidence type="ECO:0000256" key="1">
    <source>
        <dbReference type="SAM" id="SignalP"/>
    </source>
</evidence>
<accession>A0ABN1FD44</accession>
<sequence>MKALLLATAAAVMAVPALADDLTVSPWTGSYDNLTATIGGEAHGAVFGPWLPKGGPADQRWASGAADLSLKLQRDYDSGLTLALKSSFEVLRDRLSYDNYGGNLVQKVYAVAQTGLGSLEFGMTDGPGYVLSVTGPVVDEYVSLDNPNTTFFIDPSTGRPFIEAFNLETEVESSLNYAKFSYYTPRLFGIQIGVSYTPSEGREVIPFLNNGPHAPNRQKSIWETAVSYSQQFEDFSLGFYGSAAFGHGDGKGANDAGLTDWGIGSEIDVPFGEEWKLAVGGSYRHTNTYGFEIYEAQNSADTEGAHLSTTLAWNDWTLGGEYSSGTTRTLGEPKLGVRGFGVAAGYRINENLQATLGWQELHYTRDTGTFYDGSQRIAMNALFLHLTFKVPGSGD</sequence>